<accession>A0A931CL22</accession>
<dbReference type="Proteomes" id="UP000598146">
    <property type="component" value="Unassembled WGS sequence"/>
</dbReference>
<dbReference type="AlphaFoldDB" id="A0A931CL22"/>
<sequence>MPESRVAKHTFVYGGERYFRDKAEDVLMCSYGEKEDPLGTKASLNVFHHVDRSDLKGRVRYVTTADIDWSRQAKADVEVNGGLKYFVASAETAATFSYERAKTAKLKLAKFMIDEGPLLNMVNNEATAARKFLAQEGRDGRIVSTIWVVVEAKVAESFAASGTKASDIEAEVLGAKLRISTKASGGAKGRTTIVWEPGTTFAYLMHRVAKWNKDKSQVVEFDIDAKGLN</sequence>
<name>A0A931CL22_9ACTN</name>
<keyword evidence="2" id="KW-1185">Reference proteome</keyword>
<reference evidence="1" key="1">
    <citation type="submission" date="2020-11" db="EMBL/GenBank/DDBJ databases">
        <title>Isolation and identification of active actinomycetes.</title>
        <authorList>
            <person name="Sun X."/>
        </authorList>
    </citation>
    <scope>NUCLEOTIDE SEQUENCE</scope>
    <source>
        <strain evidence="1">NEAU-A11</strain>
    </source>
</reference>
<dbReference type="RefSeq" id="WP_196420148.1">
    <property type="nucleotide sequence ID" value="NZ_JADQTO010000037.1"/>
</dbReference>
<evidence type="ECO:0000313" key="2">
    <source>
        <dbReference type="Proteomes" id="UP000598146"/>
    </source>
</evidence>
<evidence type="ECO:0000313" key="1">
    <source>
        <dbReference type="EMBL" id="MBG0568376.1"/>
    </source>
</evidence>
<gene>
    <name evidence="1" type="ORF">I4J89_43825</name>
</gene>
<organism evidence="1 2">
    <name type="scientific">Actinoplanes aureus</name>
    <dbReference type="NCBI Taxonomy" id="2792083"/>
    <lineage>
        <taxon>Bacteria</taxon>
        <taxon>Bacillati</taxon>
        <taxon>Actinomycetota</taxon>
        <taxon>Actinomycetes</taxon>
        <taxon>Micromonosporales</taxon>
        <taxon>Micromonosporaceae</taxon>
        <taxon>Actinoplanes</taxon>
    </lineage>
</organism>
<dbReference type="EMBL" id="JADQTO010000037">
    <property type="protein sequence ID" value="MBG0568376.1"/>
    <property type="molecule type" value="Genomic_DNA"/>
</dbReference>
<comment type="caution">
    <text evidence="1">The sequence shown here is derived from an EMBL/GenBank/DDBJ whole genome shotgun (WGS) entry which is preliminary data.</text>
</comment>
<protein>
    <submittedName>
        <fullName evidence="1">Uncharacterized protein</fullName>
    </submittedName>
</protein>
<proteinExistence type="predicted"/>